<proteinExistence type="inferred from homology"/>
<dbReference type="Proteomes" id="UP000247498">
    <property type="component" value="Unassembled WGS sequence"/>
</dbReference>
<comment type="similarity">
    <text evidence="1">Belongs to the peptidase M43B family.</text>
</comment>
<evidence type="ECO:0000256" key="7">
    <source>
        <dbReference type="ARBA" id="ARBA00023049"/>
    </source>
</evidence>
<keyword evidence="13" id="KW-1185">Reference proteome</keyword>
<dbReference type="SUPFAM" id="SSF55486">
    <property type="entry name" value="Metalloproteases ('zincins'), catalytic domain"/>
    <property type="match status" value="1"/>
</dbReference>
<keyword evidence="8" id="KW-1015">Disulfide bond</keyword>
<dbReference type="AlphaFoldDB" id="A0A2V0NU39"/>
<gene>
    <name evidence="12" type="ORF">Rsub_04847</name>
</gene>
<evidence type="ECO:0000256" key="2">
    <source>
        <dbReference type="ARBA" id="ARBA00022670"/>
    </source>
</evidence>
<keyword evidence="6" id="KW-0862">Zinc</keyword>
<evidence type="ECO:0000313" key="13">
    <source>
        <dbReference type="Proteomes" id="UP000247498"/>
    </source>
</evidence>
<evidence type="ECO:0000256" key="1">
    <source>
        <dbReference type="ARBA" id="ARBA00008721"/>
    </source>
</evidence>
<dbReference type="OrthoDB" id="549917at2759"/>
<dbReference type="EMBL" id="BDRX01000022">
    <property type="protein sequence ID" value="GBF91178.1"/>
    <property type="molecule type" value="Genomic_DNA"/>
</dbReference>
<keyword evidence="2 12" id="KW-0645">Protease</keyword>
<dbReference type="CDD" id="cd04275">
    <property type="entry name" value="ZnMc_pappalysin_like"/>
    <property type="match status" value="1"/>
</dbReference>
<evidence type="ECO:0000256" key="10">
    <source>
        <dbReference type="SAM" id="SignalP"/>
    </source>
</evidence>
<keyword evidence="4 10" id="KW-0732">Signal</keyword>
<dbReference type="PANTHER" id="PTHR47466:SF1">
    <property type="entry name" value="METALLOPROTEASE MEP1 (AFU_ORTHOLOGUE AFUA_1G07730)-RELATED"/>
    <property type="match status" value="1"/>
</dbReference>
<dbReference type="Gene3D" id="3.40.390.10">
    <property type="entry name" value="Collagenase (Catalytic Domain)"/>
    <property type="match status" value="1"/>
</dbReference>
<evidence type="ECO:0000256" key="6">
    <source>
        <dbReference type="ARBA" id="ARBA00022833"/>
    </source>
</evidence>
<dbReference type="PANTHER" id="PTHR47466">
    <property type="match status" value="1"/>
</dbReference>
<name>A0A2V0NU39_9CHLO</name>
<dbReference type="InParanoid" id="A0A2V0NU39"/>
<dbReference type="InterPro" id="IPR024079">
    <property type="entry name" value="MetalloPept_cat_dom_sf"/>
</dbReference>
<keyword evidence="5" id="KW-0378">Hydrolase</keyword>
<dbReference type="InterPro" id="IPR008754">
    <property type="entry name" value="Peptidase_M43"/>
</dbReference>
<feature type="chain" id="PRO_5015949955" evidence="10">
    <location>
        <begin position="28"/>
        <end position="343"/>
    </location>
</feature>
<comment type="caution">
    <text evidence="12">The sequence shown here is derived from an EMBL/GenBank/DDBJ whole genome shotgun (WGS) entry which is preliminary data.</text>
</comment>
<feature type="domain" description="Peptidase M43 pregnancy-associated plasma-A" evidence="11">
    <location>
        <begin position="199"/>
        <end position="336"/>
    </location>
</feature>
<dbReference type="Pfam" id="PF05572">
    <property type="entry name" value="Peptidase_M43"/>
    <property type="match status" value="1"/>
</dbReference>
<feature type="region of interest" description="Disordered" evidence="9">
    <location>
        <begin position="282"/>
        <end position="303"/>
    </location>
</feature>
<evidence type="ECO:0000256" key="3">
    <source>
        <dbReference type="ARBA" id="ARBA00022723"/>
    </source>
</evidence>
<reference evidence="12 13" key="1">
    <citation type="journal article" date="2018" name="Sci. Rep.">
        <title>Raphidocelis subcapitata (=Pseudokirchneriella subcapitata) provides an insight into genome evolution and environmental adaptations in the Sphaeropleales.</title>
        <authorList>
            <person name="Suzuki S."/>
            <person name="Yamaguchi H."/>
            <person name="Nakajima N."/>
            <person name="Kawachi M."/>
        </authorList>
    </citation>
    <scope>NUCLEOTIDE SEQUENCE [LARGE SCALE GENOMIC DNA]</scope>
    <source>
        <strain evidence="12 13">NIES-35</strain>
    </source>
</reference>
<accession>A0A2V0NU39</accession>
<dbReference type="STRING" id="307507.A0A2V0NU39"/>
<keyword evidence="3" id="KW-0479">Metal-binding</keyword>
<evidence type="ECO:0000256" key="8">
    <source>
        <dbReference type="ARBA" id="ARBA00023157"/>
    </source>
</evidence>
<evidence type="ECO:0000313" key="12">
    <source>
        <dbReference type="EMBL" id="GBF91178.1"/>
    </source>
</evidence>
<evidence type="ECO:0000256" key="9">
    <source>
        <dbReference type="SAM" id="MobiDB-lite"/>
    </source>
</evidence>
<keyword evidence="7 12" id="KW-0482">Metalloprotease</keyword>
<evidence type="ECO:0000256" key="4">
    <source>
        <dbReference type="ARBA" id="ARBA00022729"/>
    </source>
</evidence>
<sequence length="343" mass="36502">MRREAMRLALPLLLAAAALLAAAPARACGDDGDGAPAAAAAAAAPWDREIALRGRRRSLLSLRGRRCGAVPPAPGVLRAVQFALAAHAAKEAARAPAAARQGPTTYTIPLHLFNVVSSDGKDRGYVSDAGLKGQVDALNAAYATAVAPDGSVGNSAGAAGITWKFDLQGITRVKAGDMCDQKNEKEVKTANRKGDKGALNLYITDLSSCGLLGYSTWPWELDPKSGKQDALTMDGVVIHFETLPGGSYKPYNEGRTCIHETGHWMGLFHVFQNGCSKGGDQVDDTPYQASPSDGCPSSRDSCPQPGSDPFWNFMDYTDDRCMKGFTPGQHKRMEAMRQLHRQG</sequence>
<dbReference type="GO" id="GO:0006508">
    <property type="term" value="P:proteolysis"/>
    <property type="evidence" value="ECO:0007669"/>
    <property type="project" value="UniProtKB-KW"/>
</dbReference>
<feature type="signal peptide" evidence="10">
    <location>
        <begin position="1"/>
        <end position="27"/>
    </location>
</feature>
<evidence type="ECO:0000259" key="11">
    <source>
        <dbReference type="Pfam" id="PF05572"/>
    </source>
</evidence>
<dbReference type="GO" id="GO:0008237">
    <property type="term" value="F:metallopeptidase activity"/>
    <property type="evidence" value="ECO:0007669"/>
    <property type="project" value="UniProtKB-KW"/>
</dbReference>
<dbReference type="GO" id="GO:0046872">
    <property type="term" value="F:metal ion binding"/>
    <property type="evidence" value="ECO:0007669"/>
    <property type="project" value="UniProtKB-KW"/>
</dbReference>
<protein>
    <submittedName>
        <fullName evidence="12">Zinc metalloprotease</fullName>
    </submittedName>
</protein>
<evidence type="ECO:0000256" key="5">
    <source>
        <dbReference type="ARBA" id="ARBA00022801"/>
    </source>
</evidence>
<organism evidence="12 13">
    <name type="scientific">Raphidocelis subcapitata</name>
    <dbReference type="NCBI Taxonomy" id="307507"/>
    <lineage>
        <taxon>Eukaryota</taxon>
        <taxon>Viridiplantae</taxon>
        <taxon>Chlorophyta</taxon>
        <taxon>core chlorophytes</taxon>
        <taxon>Chlorophyceae</taxon>
        <taxon>CS clade</taxon>
        <taxon>Sphaeropleales</taxon>
        <taxon>Selenastraceae</taxon>
        <taxon>Raphidocelis</taxon>
    </lineage>
</organism>